<sequence length="311" mass="33521">MTGALRVVARCQVADDVLAVTLADPHGDRLPPWTPGAHLDLLLPTGLVRQYSLCGDRWDGHHYRIAVLRVIDGRGGSAWIHDHLREGDVLPFGGPRNHFPMAPSTRYLFVAGGIGITPLLPMIDQAVRSERPWRLLYGGRRRTSMAFLDRLEALGGQVEVAAQDEVGVPDVAAWLGAPDPGATVYGCGPAGLLDATAAACAQWRPQALRTERFVAEVQDRAEDHPFTVVLRRSGTRLRIDPGTSVLDGLRDAGVAVLTSCRQGTCGTCEVAVLDGLPDHRDSVLDAVDREAGDSMMVCVSRARTDSLTLDL</sequence>
<dbReference type="InterPro" id="IPR050415">
    <property type="entry name" value="MRET"/>
</dbReference>
<dbReference type="PROSITE" id="PS51085">
    <property type="entry name" value="2FE2S_FER_2"/>
    <property type="match status" value="1"/>
</dbReference>
<protein>
    <submittedName>
        <fullName evidence="9">Oxidoreductase</fullName>
    </submittedName>
</protein>
<dbReference type="InterPro" id="IPR001041">
    <property type="entry name" value="2Fe-2S_ferredoxin-type"/>
</dbReference>
<dbReference type="PROSITE" id="PS51384">
    <property type="entry name" value="FAD_FR"/>
    <property type="match status" value="1"/>
</dbReference>
<evidence type="ECO:0000259" key="8">
    <source>
        <dbReference type="PROSITE" id="PS51384"/>
    </source>
</evidence>
<dbReference type="RefSeq" id="WP_218600763.1">
    <property type="nucleotide sequence ID" value="NZ_JADQDJ010000002.1"/>
</dbReference>
<evidence type="ECO:0000313" key="9">
    <source>
        <dbReference type="EMBL" id="MBW0134830.1"/>
    </source>
</evidence>
<evidence type="ECO:0000256" key="2">
    <source>
        <dbReference type="ARBA" id="ARBA00022630"/>
    </source>
</evidence>
<keyword evidence="5" id="KW-0408">Iron</keyword>
<dbReference type="PANTHER" id="PTHR47354">
    <property type="entry name" value="NADH OXIDOREDUCTASE HCR"/>
    <property type="match status" value="1"/>
</dbReference>
<keyword evidence="10" id="KW-1185">Reference proteome</keyword>
<keyword evidence="4" id="KW-0479">Metal-binding</keyword>
<dbReference type="InterPro" id="IPR006058">
    <property type="entry name" value="2Fe2S_fd_BS"/>
</dbReference>
<evidence type="ECO:0000313" key="10">
    <source>
        <dbReference type="Proteomes" id="UP000694287"/>
    </source>
</evidence>
<dbReference type="Proteomes" id="UP000694287">
    <property type="component" value="Unassembled WGS sequence"/>
</dbReference>
<dbReference type="EMBL" id="JADQDK010000001">
    <property type="protein sequence ID" value="MBW0134830.1"/>
    <property type="molecule type" value="Genomic_DNA"/>
</dbReference>
<organism evidence="9 10">
    <name type="scientific">Pseudonocardia abyssalis</name>
    <dbReference type="NCBI Taxonomy" id="2792008"/>
    <lineage>
        <taxon>Bacteria</taxon>
        <taxon>Bacillati</taxon>
        <taxon>Actinomycetota</taxon>
        <taxon>Actinomycetes</taxon>
        <taxon>Pseudonocardiales</taxon>
        <taxon>Pseudonocardiaceae</taxon>
        <taxon>Pseudonocardia</taxon>
    </lineage>
</organism>
<evidence type="ECO:0000256" key="3">
    <source>
        <dbReference type="ARBA" id="ARBA00022714"/>
    </source>
</evidence>
<keyword evidence="6" id="KW-0411">Iron-sulfur</keyword>
<dbReference type="InterPro" id="IPR001433">
    <property type="entry name" value="OxRdtase_FAD/NAD-bd"/>
</dbReference>
<dbReference type="CDD" id="cd06185">
    <property type="entry name" value="PDR_like"/>
    <property type="match status" value="1"/>
</dbReference>
<dbReference type="CDD" id="cd00207">
    <property type="entry name" value="fer2"/>
    <property type="match status" value="1"/>
</dbReference>
<dbReference type="PROSITE" id="PS00197">
    <property type="entry name" value="2FE2S_FER_1"/>
    <property type="match status" value="1"/>
</dbReference>
<feature type="domain" description="2Fe-2S ferredoxin-type" evidence="7">
    <location>
        <begin position="224"/>
        <end position="311"/>
    </location>
</feature>
<evidence type="ECO:0000256" key="1">
    <source>
        <dbReference type="ARBA" id="ARBA00001974"/>
    </source>
</evidence>
<evidence type="ECO:0000256" key="6">
    <source>
        <dbReference type="ARBA" id="ARBA00023014"/>
    </source>
</evidence>
<feature type="domain" description="FAD-binding FR-type" evidence="8">
    <location>
        <begin position="1"/>
        <end position="102"/>
    </location>
</feature>
<evidence type="ECO:0000259" key="7">
    <source>
        <dbReference type="PROSITE" id="PS51085"/>
    </source>
</evidence>
<keyword evidence="2" id="KW-0285">Flavoprotein</keyword>
<evidence type="ECO:0000256" key="5">
    <source>
        <dbReference type="ARBA" id="ARBA00023004"/>
    </source>
</evidence>
<comment type="caution">
    <text evidence="9">The sequence shown here is derived from an EMBL/GenBank/DDBJ whole genome shotgun (WGS) entry which is preliminary data.</text>
</comment>
<evidence type="ECO:0000256" key="4">
    <source>
        <dbReference type="ARBA" id="ARBA00022723"/>
    </source>
</evidence>
<name>A0ABS6URE2_9PSEU</name>
<accession>A0ABS6URE2</accession>
<keyword evidence="3" id="KW-0001">2Fe-2S</keyword>
<dbReference type="Pfam" id="PF00175">
    <property type="entry name" value="NAD_binding_1"/>
    <property type="match status" value="1"/>
</dbReference>
<dbReference type="Pfam" id="PF00111">
    <property type="entry name" value="Fer2"/>
    <property type="match status" value="1"/>
</dbReference>
<dbReference type="InterPro" id="IPR017927">
    <property type="entry name" value="FAD-bd_FR_type"/>
</dbReference>
<reference evidence="9 10" key="1">
    <citation type="submission" date="2020-11" db="EMBL/GenBank/DDBJ databases">
        <title>Pseudonocardia abyssalis sp. nov. and Pseudonocardia oceani sp. nov., description and phylogenomic analysis of two novel actinomycetes isolated from the deep Southern Ocean.</title>
        <authorList>
            <person name="Parra J."/>
        </authorList>
    </citation>
    <scope>NUCLEOTIDE SEQUENCE [LARGE SCALE GENOMIC DNA]</scope>
    <source>
        <strain evidence="9 10">KRD-168</strain>
    </source>
</reference>
<gene>
    <name evidence="9" type="ORF">I4I81_11235</name>
</gene>
<dbReference type="PANTHER" id="PTHR47354:SF1">
    <property type="entry name" value="CARNITINE MONOOXYGENASE REDUCTASE SUBUNIT"/>
    <property type="match status" value="1"/>
</dbReference>
<proteinExistence type="predicted"/>
<comment type="cofactor">
    <cofactor evidence="1">
        <name>FAD</name>
        <dbReference type="ChEBI" id="CHEBI:57692"/>
    </cofactor>
</comment>